<keyword evidence="2" id="KW-1185">Reference proteome</keyword>
<organism evidence="1 2">
    <name type="scientific">Entomortierella chlamydospora</name>
    <dbReference type="NCBI Taxonomy" id="101097"/>
    <lineage>
        <taxon>Eukaryota</taxon>
        <taxon>Fungi</taxon>
        <taxon>Fungi incertae sedis</taxon>
        <taxon>Mucoromycota</taxon>
        <taxon>Mortierellomycotina</taxon>
        <taxon>Mortierellomycetes</taxon>
        <taxon>Mortierellales</taxon>
        <taxon>Mortierellaceae</taxon>
        <taxon>Entomortierella</taxon>
    </lineage>
</organism>
<dbReference type="EMBL" id="JAAAID010000446">
    <property type="protein sequence ID" value="KAG0017410.1"/>
    <property type="molecule type" value="Genomic_DNA"/>
</dbReference>
<dbReference type="AlphaFoldDB" id="A0A9P6MXM3"/>
<evidence type="ECO:0000313" key="1">
    <source>
        <dbReference type="EMBL" id="KAG0017410.1"/>
    </source>
</evidence>
<dbReference type="Proteomes" id="UP000703661">
    <property type="component" value="Unassembled WGS sequence"/>
</dbReference>
<dbReference type="SUPFAM" id="SSF81296">
    <property type="entry name" value="E set domains"/>
    <property type="match status" value="1"/>
</dbReference>
<sequence length="90" mass="9215">MIGSLIYPTTSPSSLSIIGTYYCTTVYFQSPGFCTLVSCPVAQSATALEVCIPVLTTAPISITVVLTISATNGNGDTLLCQTGTITAANC</sequence>
<proteinExistence type="predicted"/>
<gene>
    <name evidence="1" type="ORF">BGZ80_008307</name>
</gene>
<reference evidence="1" key="1">
    <citation type="journal article" date="2020" name="Fungal Divers.">
        <title>Resolving the Mortierellaceae phylogeny through synthesis of multi-gene phylogenetics and phylogenomics.</title>
        <authorList>
            <person name="Vandepol N."/>
            <person name="Liber J."/>
            <person name="Desiro A."/>
            <person name="Na H."/>
            <person name="Kennedy M."/>
            <person name="Barry K."/>
            <person name="Grigoriev I.V."/>
            <person name="Miller A.N."/>
            <person name="O'Donnell K."/>
            <person name="Stajich J.E."/>
            <person name="Bonito G."/>
        </authorList>
    </citation>
    <scope>NUCLEOTIDE SEQUENCE</scope>
    <source>
        <strain evidence="1">NRRL 2769</strain>
    </source>
</reference>
<evidence type="ECO:0000313" key="2">
    <source>
        <dbReference type="Proteomes" id="UP000703661"/>
    </source>
</evidence>
<accession>A0A9P6MXM3</accession>
<dbReference type="InterPro" id="IPR014756">
    <property type="entry name" value="Ig_E-set"/>
</dbReference>
<name>A0A9P6MXM3_9FUNG</name>
<protein>
    <submittedName>
        <fullName evidence="1">Uncharacterized protein</fullName>
    </submittedName>
</protein>
<comment type="caution">
    <text evidence="1">The sequence shown here is derived from an EMBL/GenBank/DDBJ whole genome shotgun (WGS) entry which is preliminary data.</text>
</comment>